<dbReference type="Ensembl" id="ENSLOCT00000021185.1">
    <property type="protein sequence ID" value="ENSLOCP00000021149.1"/>
    <property type="gene ID" value="ENSLOCG00000017115.1"/>
</dbReference>
<reference evidence="3" key="2">
    <citation type="submission" date="2025-08" db="UniProtKB">
        <authorList>
            <consortium name="Ensembl"/>
        </authorList>
    </citation>
    <scope>IDENTIFICATION</scope>
</reference>
<dbReference type="SMART" id="SM00034">
    <property type="entry name" value="CLECT"/>
    <property type="match status" value="1"/>
</dbReference>
<protein>
    <submittedName>
        <fullName evidence="3">Galactose-specific lectin nattectin-like</fullName>
    </submittedName>
</protein>
<dbReference type="InterPro" id="IPR001304">
    <property type="entry name" value="C-type_lectin-like"/>
</dbReference>
<feature type="chain" id="PRO_5004867755" evidence="1">
    <location>
        <begin position="18"/>
        <end position="153"/>
    </location>
</feature>
<accession>W5NKJ0</accession>
<feature type="signal peptide" evidence="1">
    <location>
        <begin position="1"/>
        <end position="17"/>
    </location>
</feature>
<dbReference type="OMA" id="CRCPIHG"/>
<dbReference type="InParanoid" id="W5NKJ0"/>
<evidence type="ECO:0000259" key="2">
    <source>
        <dbReference type="PROSITE" id="PS50041"/>
    </source>
</evidence>
<dbReference type="InterPro" id="IPR016187">
    <property type="entry name" value="CTDL_fold"/>
</dbReference>
<name>W5NKJ0_LEPOC</name>
<sequence length="153" mass="17768">MKWVFLLSLAGVVQVLSAPAETGCAEGEFCRCPIHGFTHWLRIGNKCFSYHGHPVNFFQAEAQCRRYSCKGHLASIHSCFENHQIYSLIIARNYTYPRTWIGGLRHNRCNGFRWTDGSCWNYNNWYPGEPNNQFGREYCTEINFGGKWAYRAV</sequence>
<dbReference type="CDD" id="cd00037">
    <property type="entry name" value="CLECT"/>
    <property type="match status" value="1"/>
</dbReference>
<proteinExistence type="predicted"/>
<keyword evidence="1" id="KW-0732">Signal</keyword>
<dbReference type="GeneTree" id="ENSGT00940000166048"/>
<dbReference type="GO" id="GO:0038187">
    <property type="term" value="F:pattern recognition receptor activity"/>
    <property type="evidence" value="ECO:0000318"/>
    <property type="project" value="GO_Central"/>
</dbReference>
<dbReference type="GO" id="GO:0009897">
    <property type="term" value="C:external side of plasma membrane"/>
    <property type="evidence" value="ECO:0000318"/>
    <property type="project" value="GO_Central"/>
</dbReference>
<dbReference type="InterPro" id="IPR016186">
    <property type="entry name" value="C-type_lectin-like/link_sf"/>
</dbReference>
<dbReference type="PROSITE" id="PS50041">
    <property type="entry name" value="C_TYPE_LECTIN_2"/>
    <property type="match status" value="1"/>
</dbReference>
<feature type="domain" description="C-type lectin" evidence="2">
    <location>
        <begin position="43"/>
        <end position="148"/>
    </location>
</feature>
<dbReference type="Gene3D" id="3.10.100.10">
    <property type="entry name" value="Mannose-Binding Protein A, subunit A"/>
    <property type="match status" value="1"/>
</dbReference>
<dbReference type="GO" id="GO:0030246">
    <property type="term" value="F:carbohydrate binding"/>
    <property type="evidence" value="ECO:0000318"/>
    <property type="project" value="GO_Central"/>
</dbReference>
<evidence type="ECO:0000313" key="3">
    <source>
        <dbReference type="Ensembl" id="ENSLOCP00000021149.1"/>
    </source>
</evidence>
<dbReference type="Bgee" id="ENSLOCG00000017115">
    <property type="expression patterns" value="Expressed in bone element and 10 other cell types or tissues"/>
</dbReference>
<dbReference type="OrthoDB" id="7357196at2759"/>
<reference evidence="4" key="1">
    <citation type="submission" date="2011-12" db="EMBL/GenBank/DDBJ databases">
        <title>The Draft Genome of Lepisosteus oculatus.</title>
        <authorList>
            <consortium name="The Broad Institute Genome Assembly &amp; Analysis Group"/>
            <consortium name="Computational R&amp;D Group"/>
            <consortium name="and Sequencing Platform"/>
            <person name="Di Palma F."/>
            <person name="Alfoldi J."/>
            <person name="Johnson J."/>
            <person name="Berlin A."/>
            <person name="Gnerre S."/>
            <person name="Jaffe D."/>
            <person name="MacCallum I."/>
            <person name="Young S."/>
            <person name="Walker B.J."/>
            <person name="Lander E.S."/>
            <person name="Lindblad-Toh K."/>
        </authorList>
    </citation>
    <scope>NUCLEOTIDE SEQUENCE [LARGE SCALE GENOMIC DNA]</scope>
</reference>
<dbReference type="AlphaFoldDB" id="W5NKJ0"/>
<organism evidence="3 4">
    <name type="scientific">Lepisosteus oculatus</name>
    <name type="common">Spotted gar</name>
    <dbReference type="NCBI Taxonomy" id="7918"/>
    <lineage>
        <taxon>Eukaryota</taxon>
        <taxon>Metazoa</taxon>
        <taxon>Chordata</taxon>
        <taxon>Craniata</taxon>
        <taxon>Vertebrata</taxon>
        <taxon>Euteleostomi</taxon>
        <taxon>Actinopterygii</taxon>
        <taxon>Neopterygii</taxon>
        <taxon>Holostei</taxon>
        <taxon>Semionotiformes</taxon>
        <taxon>Lepisosteidae</taxon>
        <taxon>Lepisosteus</taxon>
    </lineage>
</organism>
<dbReference type="SUPFAM" id="SSF56436">
    <property type="entry name" value="C-type lectin-like"/>
    <property type="match status" value="1"/>
</dbReference>
<dbReference type="InterPro" id="IPR050111">
    <property type="entry name" value="C-type_lectin/snaclec_domain"/>
</dbReference>
<dbReference type="STRING" id="7918.ENSLOCP00000021149"/>
<dbReference type="Pfam" id="PF00059">
    <property type="entry name" value="Lectin_C"/>
    <property type="match status" value="1"/>
</dbReference>
<evidence type="ECO:0000256" key="1">
    <source>
        <dbReference type="SAM" id="SignalP"/>
    </source>
</evidence>
<reference evidence="3" key="3">
    <citation type="submission" date="2025-09" db="UniProtKB">
        <authorList>
            <consortium name="Ensembl"/>
        </authorList>
    </citation>
    <scope>IDENTIFICATION</scope>
</reference>
<keyword evidence="4" id="KW-1185">Reference proteome</keyword>
<dbReference type="eggNOG" id="KOG4297">
    <property type="taxonomic scope" value="Eukaryota"/>
</dbReference>
<dbReference type="EMBL" id="AHAT01035346">
    <property type="status" value="NOT_ANNOTATED_CDS"/>
    <property type="molecule type" value="Genomic_DNA"/>
</dbReference>
<dbReference type="KEGG" id="loc:107078091"/>
<dbReference type="Proteomes" id="UP000018468">
    <property type="component" value="Linkage group LG8"/>
</dbReference>
<dbReference type="GO" id="GO:0006955">
    <property type="term" value="P:immune response"/>
    <property type="evidence" value="ECO:0000318"/>
    <property type="project" value="GO_Central"/>
</dbReference>
<dbReference type="HOGENOM" id="CLU_049894_10_1_1"/>
<dbReference type="PANTHER" id="PTHR22803">
    <property type="entry name" value="MANNOSE, PHOSPHOLIPASE, LECTIN RECEPTOR RELATED"/>
    <property type="match status" value="1"/>
</dbReference>
<dbReference type="EMBL" id="AHAT01035347">
    <property type="status" value="NOT_ANNOTATED_CDS"/>
    <property type="molecule type" value="Genomic_DNA"/>
</dbReference>
<evidence type="ECO:0000313" key="4">
    <source>
        <dbReference type="Proteomes" id="UP000018468"/>
    </source>
</evidence>